<proteinExistence type="predicted"/>
<gene>
    <name evidence="2" type="ORF">B0T17DRAFT_231805</name>
</gene>
<feature type="region of interest" description="Disordered" evidence="1">
    <location>
        <begin position="33"/>
        <end position="64"/>
    </location>
</feature>
<reference evidence="2" key="1">
    <citation type="submission" date="2023-06" db="EMBL/GenBank/DDBJ databases">
        <title>Genome-scale phylogeny and comparative genomics of the fungal order Sordariales.</title>
        <authorList>
            <consortium name="Lawrence Berkeley National Laboratory"/>
            <person name="Hensen N."/>
            <person name="Bonometti L."/>
            <person name="Westerberg I."/>
            <person name="Brannstrom I.O."/>
            <person name="Guillou S."/>
            <person name="Cros-Aarteil S."/>
            <person name="Calhoun S."/>
            <person name="Haridas S."/>
            <person name="Kuo A."/>
            <person name="Mondo S."/>
            <person name="Pangilinan J."/>
            <person name="Riley R."/>
            <person name="LaButti K."/>
            <person name="Andreopoulos B."/>
            <person name="Lipzen A."/>
            <person name="Chen C."/>
            <person name="Yanf M."/>
            <person name="Daum C."/>
            <person name="Ng V."/>
            <person name="Clum A."/>
            <person name="Steindorff A."/>
            <person name="Ohm R."/>
            <person name="Martin F."/>
            <person name="Silar P."/>
            <person name="Natvig D."/>
            <person name="Lalanne C."/>
            <person name="Gautier V."/>
            <person name="Ament-velasquez S.L."/>
            <person name="Kruys A."/>
            <person name="Hutchinson M.I."/>
            <person name="Powell A.J."/>
            <person name="Barry K."/>
            <person name="Miller A.N."/>
            <person name="Grigoriev I.V."/>
            <person name="Debuchy R."/>
            <person name="Gladieux P."/>
            <person name="Thoren M.H."/>
            <person name="Johannesson H."/>
        </authorList>
    </citation>
    <scope>NUCLEOTIDE SEQUENCE</scope>
    <source>
        <strain evidence="2">SMH3391-2</strain>
    </source>
</reference>
<dbReference type="EMBL" id="JAULSR010000002">
    <property type="protein sequence ID" value="KAK0630793.1"/>
    <property type="molecule type" value="Genomic_DNA"/>
</dbReference>
<dbReference type="Proteomes" id="UP001174934">
    <property type="component" value="Unassembled WGS sequence"/>
</dbReference>
<name>A0AA39XBC2_9PEZI</name>
<evidence type="ECO:0000256" key="1">
    <source>
        <dbReference type="SAM" id="MobiDB-lite"/>
    </source>
</evidence>
<protein>
    <submittedName>
        <fullName evidence="2">Uncharacterized protein</fullName>
    </submittedName>
</protein>
<organism evidence="2 3">
    <name type="scientific">Bombardia bombarda</name>
    <dbReference type="NCBI Taxonomy" id="252184"/>
    <lineage>
        <taxon>Eukaryota</taxon>
        <taxon>Fungi</taxon>
        <taxon>Dikarya</taxon>
        <taxon>Ascomycota</taxon>
        <taxon>Pezizomycotina</taxon>
        <taxon>Sordariomycetes</taxon>
        <taxon>Sordariomycetidae</taxon>
        <taxon>Sordariales</taxon>
        <taxon>Lasiosphaeriaceae</taxon>
        <taxon>Bombardia</taxon>
    </lineage>
</organism>
<evidence type="ECO:0000313" key="3">
    <source>
        <dbReference type="Proteomes" id="UP001174934"/>
    </source>
</evidence>
<comment type="caution">
    <text evidence="2">The sequence shown here is derived from an EMBL/GenBank/DDBJ whole genome shotgun (WGS) entry which is preliminary data.</text>
</comment>
<sequence length="105" mass="11686">MTTLLPSLRSLIGLANSFATSYLIEVRQGNPCTNDPRLSGYSSSLQGLQWKNSDSPGRTANQRSTLLNVGNPSVLRFLAMAVRWGRFHHQRPRSDPTLNLPPPQR</sequence>
<feature type="compositionally biased region" description="Polar residues" evidence="1">
    <location>
        <begin position="50"/>
        <end position="64"/>
    </location>
</feature>
<keyword evidence="3" id="KW-1185">Reference proteome</keyword>
<dbReference type="AlphaFoldDB" id="A0AA39XBC2"/>
<feature type="compositionally biased region" description="Low complexity" evidence="1">
    <location>
        <begin position="38"/>
        <end position="49"/>
    </location>
</feature>
<evidence type="ECO:0000313" key="2">
    <source>
        <dbReference type="EMBL" id="KAK0630793.1"/>
    </source>
</evidence>
<accession>A0AA39XBC2</accession>